<evidence type="ECO:0000313" key="2">
    <source>
        <dbReference type="EMBL" id="OUP52795.1"/>
    </source>
</evidence>
<dbReference type="InterPro" id="IPR011033">
    <property type="entry name" value="PRC_barrel-like_sf"/>
</dbReference>
<comment type="caution">
    <text evidence="2">The sequence shown here is derived from an EMBL/GenBank/DDBJ whole genome shotgun (WGS) entry which is preliminary data.</text>
</comment>
<name>A0A1Y4L7T1_9FIRM</name>
<dbReference type="SUPFAM" id="SSF50346">
    <property type="entry name" value="PRC-barrel domain"/>
    <property type="match status" value="1"/>
</dbReference>
<accession>A0A1Y4L7T1</accession>
<evidence type="ECO:0000313" key="3">
    <source>
        <dbReference type="Proteomes" id="UP000195897"/>
    </source>
</evidence>
<organism evidence="2 3">
    <name type="scientific">Butyricicoccus pullicaecorum</name>
    <dbReference type="NCBI Taxonomy" id="501571"/>
    <lineage>
        <taxon>Bacteria</taxon>
        <taxon>Bacillati</taxon>
        <taxon>Bacillota</taxon>
        <taxon>Clostridia</taxon>
        <taxon>Eubacteriales</taxon>
        <taxon>Butyricicoccaceae</taxon>
        <taxon>Butyricicoccus</taxon>
    </lineage>
</organism>
<gene>
    <name evidence="2" type="ORF">B5F17_07370</name>
</gene>
<feature type="domain" description="PRC-barrel" evidence="1">
    <location>
        <begin position="7"/>
        <end position="83"/>
    </location>
</feature>
<dbReference type="RefSeq" id="WP_087372500.1">
    <property type="nucleotide sequence ID" value="NZ_JBGKLX010000002.1"/>
</dbReference>
<dbReference type="Proteomes" id="UP000195897">
    <property type="component" value="Unassembled WGS sequence"/>
</dbReference>
<evidence type="ECO:0000259" key="1">
    <source>
        <dbReference type="Pfam" id="PF05239"/>
    </source>
</evidence>
<dbReference type="AlphaFoldDB" id="A0A1Y4L7T1"/>
<reference evidence="3" key="1">
    <citation type="submission" date="2017-04" db="EMBL/GenBank/DDBJ databases">
        <title>Function of individual gut microbiota members based on whole genome sequencing of pure cultures obtained from chicken caecum.</title>
        <authorList>
            <person name="Medvecky M."/>
            <person name="Cejkova D."/>
            <person name="Polansky O."/>
            <person name="Karasova D."/>
            <person name="Kubasova T."/>
            <person name="Cizek A."/>
            <person name="Rychlik I."/>
        </authorList>
    </citation>
    <scope>NUCLEOTIDE SEQUENCE [LARGE SCALE GENOMIC DNA]</scope>
    <source>
        <strain evidence="3">An180</strain>
    </source>
</reference>
<sequence length="98" mass="10797">MRESCENSVTLSELRCREVINLCDGARMGYVSDIQFNPDSGQITALIVPETAGVLGLLGRGDDAVIPWESVEKIGEDIIFVRYASSCPTPRTKKWFSS</sequence>
<dbReference type="Pfam" id="PF05239">
    <property type="entry name" value="PRC"/>
    <property type="match status" value="1"/>
</dbReference>
<proteinExistence type="predicted"/>
<protein>
    <submittedName>
        <fullName evidence="2">YlmC/YmxH family sporulation protein</fullName>
    </submittedName>
</protein>
<dbReference type="InterPro" id="IPR027275">
    <property type="entry name" value="PRC-brl_dom"/>
</dbReference>
<dbReference type="Gene3D" id="2.30.30.240">
    <property type="entry name" value="PRC-barrel domain"/>
    <property type="match status" value="1"/>
</dbReference>
<dbReference type="InterPro" id="IPR014238">
    <property type="entry name" value="Spore_YlmC/YmxH"/>
</dbReference>
<dbReference type="PANTHER" id="PTHR40061:SF1">
    <property type="entry name" value="SPORULATION PROTEIN YLMC-RELATED"/>
    <property type="match status" value="1"/>
</dbReference>
<dbReference type="EMBL" id="NFKK01000007">
    <property type="protein sequence ID" value="OUP52795.1"/>
    <property type="molecule type" value="Genomic_DNA"/>
</dbReference>
<dbReference type="NCBIfam" id="TIGR02888">
    <property type="entry name" value="spore_YlmC_YmxH"/>
    <property type="match status" value="1"/>
</dbReference>
<dbReference type="PANTHER" id="PTHR40061">
    <property type="entry name" value="SPORULATION PROTEIN YLMC-RELATED"/>
    <property type="match status" value="1"/>
</dbReference>